<name>A0A2D2CYJ7_METT3</name>
<dbReference type="STRING" id="595536.GCA_000178815_03606"/>
<dbReference type="KEGG" id="mtw:CQW49_07735"/>
<organism evidence="1 2">
    <name type="scientific">Methylosinus trichosporium (strain ATCC 35070 / NCIMB 11131 / UNIQEM 75 / OB3b)</name>
    <dbReference type="NCBI Taxonomy" id="595536"/>
    <lineage>
        <taxon>Bacteria</taxon>
        <taxon>Pseudomonadati</taxon>
        <taxon>Pseudomonadota</taxon>
        <taxon>Alphaproteobacteria</taxon>
        <taxon>Hyphomicrobiales</taxon>
        <taxon>Methylocystaceae</taxon>
        <taxon>Methylosinus</taxon>
    </lineage>
</organism>
<sequence length="148" mass="16607">MSESKTPIWDALMARIYARTFGRAEPEGIRPGLRFMPRGPYTDAQRAKWLAEMMSFARCHTVTVRDAVAHFEVPVPVFLDHVTNEEILDLRYDCGCLIEAVIERAGRTDGEAFEALRRELDAFRKRLALLPSRSGDIDPPADEDGGAA</sequence>
<reference evidence="2" key="1">
    <citation type="submission" date="2017-10" db="EMBL/GenBank/DDBJ databases">
        <title>Completed PacBio SMRT sequence of Methylosinus trichosporium OB3b reveals presence of a third large plasmid.</title>
        <authorList>
            <person name="Charles T.C."/>
            <person name="Lynch M.D.J."/>
            <person name="Heil J.R."/>
            <person name="Cheng J."/>
        </authorList>
    </citation>
    <scope>NUCLEOTIDE SEQUENCE [LARGE SCALE GENOMIC DNA]</scope>
    <source>
        <strain evidence="2">OB3b</strain>
    </source>
</reference>
<dbReference type="RefSeq" id="WP_003611110.1">
    <property type="nucleotide sequence ID" value="NZ_ADVE02000001.1"/>
</dbReference>
<keyword evidence="2" id="KW-1185">Reference proteome</keyword>
<proteinExistence type="predicted"/>
<protein>
    <submittedName>
        <fullName evidence="1">Uncharacterized protein</fullName>
    </submittedName>
</protein>
<gene>
    <name evidence="1" type="ORF">CQW49_07735</name>
</gene>
<evidence type="ECO:0000313" key="1">
    <source>
        <dbReference type="EMBL" id="ATQ67795.1"/>
    </source>
</evidence>
<dbReference type="AlphaFoldDB" id="A0A2D2CYJ7"/>
<dbReference type="EMBL" id="CP023737">
    <property type="protein sequence ID" value="ATQ67795.1"/>
    <property type="molecule type" value="Genomic_DNA"/>
</dbReference>
<accession>A0A2D2CYJ7</accession>
<evidence type="ECO:0000313" key="2">
    <source>
        <dbReference type="Proteomes" id="UP000230709"/>
    </source>
</evidence>
<dbReference type="Proteomes" id="UP000230709">
    <property type="component" value="Chromosome"/>
</dbReference>